<organism evidence="4 5">
    <name type="scientific">Evansella vedderi</name>
    <dbReference type="NCBI Taxonomy" id="38282"/>
    <lineage>
        <taxon>Bacteria</taxon>
        <taxon>Bacillati</taxon>
        <taxon>Bacillota</taxon>
        <taxon>Bacilli</taxon>
        <taxon>Bacillales</taxon>
        <taxon>Bacillaceae</taxon>
        <taxon>Evansella</taxon>
    </lineage>
</organism>
<keyword evidence="5" id="KW-1185">Reference proteome</keyword>
<evidence type="ECO:0000259" key="3">
    <source>
        <dbReference type="SMART" id="SM00739"/>
    </source>
</evidence>
<dbReference type="Proteomes" id="UP001230005">
    <property type="component" value="Unassembled WGS sequence"/>
</dbReference>
<dbReference type="RefSeq" id="WP_307332366.1">
    <property type="nucleotide sequence ID" value="NZ_JAUSUG010000037.1"/>
</dbReference>
<evidence type="ECO:0000313" key="5">
    <source>
        <dbReference type="Proteomes" id="UP001230005"/>
    </source>
</evidence>
<dbReference type="SMART" id="SM00739">
    <property type="entry name" value="KOW"/>
    <property type="match status" value="1"/>
</dbReference>
<feature type="domain" description="KOW" evidence="3">
    <location>
        <begin position="14"/>
        <end position="41"/>
    </location>
</feature>
<evidence type="ECO:0000256" key="1">
    <source>
        <dbReference type="ARBA" id="ARBA00022730"/>
    </source>
</evidence>
<protein>
    <submittedName>
        <fullName evidence="4">Ribosomal protein L24</fullName>
    </submittedName>
</protein>
<gene>
    <name evidence="4" type="ORF">J2S74_005364</name>
</gene>
<evidence type="ECO:0000256" key="2">
    <source>
        <dbReference type="ARBA" id="ARBA00022884"/>
    </source>
</evidence>
<name>A0ABU0A336_9BACI</name>
<dbReference type="InterPro" id="IPR005824">
    <property type="entry name" value="KOW"/>
</dbReference>
<keyword evidence="4" id="KW-0687">Ribonucleoprotein</keyword>
<dbReference type="GO" id="GO:0005840">
    <property type="term" value="C:ribosome"/>
    <property type="evidence" value="ECO:0007669"/>
    <property type="project" value="UniProtKB-KW"/>
</dbReference>
<dbReference type="SUPFAM" id="SSF50104">
    <property type="entry name" value="Translation proteins SH3-like domain"/>
    <property type="match status" value="1"/>
</dbReference>
<comment type="caution">
    <text evidence="4">The sequence shown here is derived from an EMBL/GenBank/DDBJ whole genome shotgun (WGS) entry which is preliminary data.</text>
</comment>
<keyword evidence="4" id="KW-0689">Ribosomal protein</keyword>
<evidence type="ECO:0000313" key="4">
    <source>
        <dbReference type="EMBL" id="MDQ0257901.1"/>
    </source>
</evidence>
<dbReference type="Gene3D" id="2.30.30.30">
    <property type="match status" value="1"/>
</dbReference>
<keyword evidence="1" id="KW-0699">rRNA-binding</keyword>
<dbReference type="EMBL" id="JAUSUG010000037">
    <property type="protein sequence ID" value="MDQ0257901.1"/>
    <property type="molecule type" value="Genomic_DNA"/>
</dbReference>
<reference evidence="4 5" key="1">
    <citation type="submission" date="2023-07" db="EMBL/GenBank/DDBJ databases">
        <title>Genomic Encyclopedia of Type Strains, Phase IV (KMG-IV): sequencing the most valuable type-strain genomes for metagenomic binning, comparative biology and taxonomic classification.</title>
        <authorList>
            <person name="Goeker M."/>
        </authorList>
    </citation>
    <scope>NUCLEOTIDE SEQUENCE [LARGE SCALE GENOMIC DNA]</scope>
    <source>
        <strain evidence="4 5">DSM 9768</strain>
    </source>
</reference>
<sequence length="71" mass="7968">MEEKDKGQEQEAPHVNVDDIVKVISGKEKGEKAKVIAVYTNSVAVELDKMQKDGTLARTVLSHKEYKVQKK</sequence>
<dbReference type="InterPro" id="IPR005825">
    <property type="entry name" value="Ribosomal_uL24_CS"/>
</dbReference>
<dbReference type="InterPro" id="IPR014722">
    <property type="entry name" value="Rib_uL2_dom2"/>
</dbReference>
<accession>A0ABU0A336</accession>
<dbReference type="PROSITE" id="PS01108">
    <property type="entry name" value="RIBOSOMAL_L24"/>
    <property type="match status" value="1"/>
</dbReference>
<dbReference type="Pfam" id="PF09953">
    <property type="entry name" value="DUF2187"/>
    <property type="match status" value="1"/>
</dbReference>
<proteinExistence type="predicted"/>
<dbReference type="InterPro" id="IPR018690">
    <property type="entry name" value="DUF2187"/>
</dbReference>
<dbReference type="InterPro" id="IPR008991">
    <property type="entry name" value="Translation_prot_SH3-like_sf"/>
</dbReference>
<keyword evidence="2" id="KW-0694">RNA-binding</keyword>